<keyword evidence="1" id="KW-1133">Transmembrane helix</keyword>
<protein>
    <submittedName>
        <fullName evidence="3">Unannotated protein</fullName>
    </submittedName>
</protein>
<dbReference type="SUPFAM" id="SSF49299">
    <property type="entry name" value="PKD domain"/>
    <property type="match status" value="1"/>
</dbReference>
<proteinExistence type="predicted"/>
<evidence type="ECO:0000313" key="3">
    <source>
        <dbReference type="EMBL" id="CAB5241015.1"/>
    </source>
</evidence>
<name>A0A6J7XXE7_9ZZZZ</name>
<evidence type="ECO:0000259" key="2">
    <source>
        <dbReference type="PROSITE" id="PS50093"/>
    </source>
</evidence>
<evidence type="ECO:0000256" key="1">
    <source>
        <dbReference type="SAM" id="Phobius"/>
    </source>
</evidence>
<dbReference type="PROSITE" id="PS50093">
    <property type="entry name" value="PKD"/>
    <property type="match status" value="1"/>
</dbReference>
<keyword evidence="1" id="KW-0472">Membrane</keyword>
<feature type="domain" description="PKD" evidence="2">
    <location>
        <begin position="189"/>
        <end position="231"/>
    </location>
</feature>
<keyword evidence="1" id="KW-0812">Transmembrane</keyword>
<feature type="transmembrane region" description="Helical" evidence="1">
    <location>
        <begin position="12"/>
        <end position="30"/>
    </location>
</feature>
<dbReference type="InterPro" id="IPR035986">
    <property type="entry name" value="PKD_dom_sf"/>
</dbReference>
<dbReference type="AlphaFoldDB" id="A0A6J7XXE7"/>
<organism evidence="3">
    <name type="scientific">freshwater metagenome</name>
    <dbReference type="NCBI Taxonomy" id="449393"/>
    <lineage>
        <taxon>unclassified sequences</taxon>
        <taxon>metagenomes</taxon>
        <taxon>ecological metagenomes</taxon>
    </lineage>
</organism>
<dbReference type="Gene3D" id="2.60.40.10">
    <property type="entry name" value="Immunoglobulins"/>
    <property type="match status" value="1"/>
</dbReference>
<dbReference type="InterPro" id="IPR000601">
    <property type="entry name" value="PKD_dom"/>
</dbReference>
<accession>A0A6J7XXE7</accession>
<sequence length="268" mass="29027">MSHSSSRKPHTRLFITGALICPVIIVPSLIRPIQAFALDCVDTACLNVYTQNGKIIIEGQKGFGKTSRPSAKPLIKKSLKPYVKPSPKPLFTPRKSTTPPTVKPYIAPAPRKKVVRKVVVKATPKVSPSTAISLNDRLEKLLPTGAIARQPATGGLVNVPIIYWADLPSFFTSQVAIIGEVIDVTMRPSFLWSYGDGTFFATTKFGAPFPSKEISHTYSHAGTYVVTMLATWGGTWTHNGITRAITGEIRKLSVATVRISTANTPLSS</sequence>
<gene>
    <name evidence="3" type="ORF">UFOPK3520_00928</name>
</gene>
<dbReference type="InterPro" id="IPR013783">
    <property type="entry name" value="Ig-like_fold"/>
</dbReference>
<dbReference type="CDD" id="cd00146">
    <property type="entry name" value="PKD"/>
    <property type="match status" value="1"/>
</dbReference>
<reference evidence="3" key="1">
    <citation type="submission" date="2020-05" db="EMBL/GenBank/DDBJ databases">
        <authorList>
            <person name="Chiriac C."/>
            <person name="Salcher M."/>
            <person name="Ghai R."/>
            <person name="Kavagutti S V."/>
        </authorList>
    </citation>
    <scope>NUCLEOTIDE SEQUENCE</scope>
</reference>
<dbReference type="EMBL" id="CAFBSF010000075">
    <property type="protein sequence ID" value="CAB5241015.1"/>
    <property type="molecule type" value="Genomic_DNA"/>
</dbReference>